<reference evidence="2 3" key="1">
    <citation type="submission" date="2014-10" db="EMBL/GenBank/DDBJ databases">
        <title>Draft genome sequence of Novosphingobium subterraneum DSM 12447.</title>
        <authorList>
            <person name="Gan H.M."/>
            <person name="Gan H.Y."/>
            <person name="Savka M.A."/>
        </authorList>
    </citation>
    <scope>NUCLEOTIDE SEQUENCE [LARGE SCALE GENOMIC DNA]</scope>
    <source>
        <strain evidence="2 3">DSM 12447</strain>
    </source>
</reference>
<dbReference type="InterPro" id="IPR035437">
    <property type="entry name" value="SNase_OB-fold_sf"/>
</dbReference>
<dbReference type="SUPFAM" id="SSF50199">
    <property type="entry name" value="Staphylococcal nuclease"/>
    <property type="match status" value="1"/>
</dbReference>
<dbReference type="Gene3D" id="2.40.50.90">
    <property type="match status" value="1"/>
</dbReference>
<proteinExistence type="predicted"/>
<dbReference type="EMBL" id="JRVC01000001">
    <property type="protein sequence ID" value="KHS49650.1"/>
    <property type="molecule type" value="Genomic_DNA"/>
</dbReference>
<protein>
    <recommendedName>
        <fullName evidence="4">Nuclease</fullName>
    </recommendedName>
</protein>
<dbReference type="EMBL" id="JRVC01000001">
    <property type="protein sequence ID" value="KHS49428.1"/>
    <property type="molecule type" value="Genomic_DNA"/>
</dbReference>
<dbReference type="AlphaFoldDB" id="A0A0B8ZTY0"/>
<organism evidence="2 3">
    <name type="scientific">Novosphingobium subterraneum</name>
    <dbReference type="NCBI Taxonomy" id="48936"/>
    <lineage>
        <taxon>Bacteria</taxon>
        <taxon>Pseudomonadati</taxon>
        <taxon>Pseudomonadota</taxon>
        <taxon>Alphaproteobacteria</taxon>
        <taxon>Sphingomonadales</taxon>
        <taxon>Sphingomonadaceae</taxon>
        <taxon>Novosphingobium</taxon>
    </lineage>
</organism>
<evidence type="ECO:0000313" key="3">
    <source>
        <dbReference type="Proteomes" id="UP000031338"/>
    </source>
</evidence>
<evidence type="ECO:0000313" key="2">
    <source>
        <dbReference type="EMBL" id="KHS49650.1"/>
    </source>
</evidence>
<dbReference type="STRING" id="48936.NJ75_00131"/>
<dbReference type="Proteomes" id="UP000031338">
    <property type="component" value="Unassembled WGS sequence"/>
</dbReference>
<gene>
    <name evidence="1" type="ORF">NJ75_00131</name>
    <name evidence="2" type="ORF">NJ75_00353</name>
</gene>
<evidence type="ECO:0000313" key="1">
    <source>
        <dbReference type="EMBL" id="KHS49428.1"/>
    </source>
</evidence>
<sequence>MGLLTLVSAATFVCTPVAVWDGDGPIWCKEGPKIRIAGIAAREMDGTCSRGHPCPSSSAVAARDALVRLLGGPKGQRDSGHIIVRAPAMRCSADGQSYGRVVASCRLSDGRDLAQAMLATKTVLPWR</sequence>
<keyword evidence="3" id="KW-1185">Reference proteome</keyword>
<comment type="caution">
    <text evidence="2">The sequence shown here is derived from an EMBL/GenBank/DDBJ whole genome shotgun (WGS) entry which is preliminary data.</text>
</comment>
<evidence type="ECO:0008006" key="4">
    <source>
        <dbReference type="Google" id="ProtNLM"/>
    </source>
</evidence>
<accession>A0A0B8ZTY0</accession>
<name>A0A0B8ZTY0_9SPHN</name>